<dbReference type="EMBL" id="CAJVQB010021957">
    <property type="protein sequence ID" value="CAG8798405.1"/>
    <property type="molecule type" value="Genomic_DNA"/>
</dbReference>
<evidence type="ECO:0000313" key="1">
    <source>
        <dbReference type="EMBL" id="CAG8798405.1"/>
    </source>
</evidence>
<accession>A0ABN7VTS6</accession>
<name>A0ABN7VTS6_GIGMA</name>
<gene>
    <name evidence="1" type="ORF">GMARGA_LOCUS22590</name>
</gene>
<evidence type="ECO:0000313" key="2">
    <source>
        <dbReference type="Proteomes" id="UP000789901"/>
    </source>
</evidence>
<dbReference type="Proteomes" id="UP000789901">
    <property type="component" value="Unassembled WGS sequence"/>
</dbReference>
<protein>
    <submittedName>
        <fullName evidence="1">15642_t:CDS:1</fullName>
    </submittedName>
</protein>
<organism evidence="1 2">
    <name type="scientific">Gigaspora margarita</name>
    <dbReference type="NCBI Taxonomy" id="4874"/>
    <lineage>
        <taxon>Eukaryota</taxon>
        <taxon>Fungi</taxon>
        <taxon>Fungi incertae sedis</taxon>
        <taxon>Mucoromycota</taxon>
        <taxon>Glomeromycotina</taxon>
        <taxon>Glomeromycetes</taxon>
        <taxon>Diversisporales</taxon>
        <taxon>Gigasporaceae</taxon>
        <taxon>Gigaspora</taxon>
    </lineage>
</organism>
<feature type="non-terminal residue" evidence="1">
    <location>
        <position position="42"/>
    </location>
</feature>
<keyword evidence="2" id="KW-1185">Reference proteome</keyword>
<comment type="caution">
    <text evidence="1">The sequence shown here is derived from an EMBL/GenBank/DDBJ whole genome shotgun (WGS) entry which is preliminary data.</text>
</comment>
<reference evidence="1 2" key="1">
    <citation type="submission" date="2021-06" db="EMBL/GenBank/DDBJ databases">
        <authorList>
            <person name="Kallberg Y."/>
            <person name="Tangrot J."/>
            <person name="Rosling A."/>
        </authorList>
    </citation>
    <scope>NUCLEOTIDE SEQUENCE [LARGE SCALE GENOMIC DNA]</scope>
    <source>
        <strain evidence="1 2">120-4 pot B 10/14</strain>
    </source>
</reference>
<proteinExistence type="predicted"/>
<sequence>MHINENDISVKMSDIESLDISEALLQLSILSTLSTPSTLSRT</sequence>